<evidence type="ECO:0000256" key="8">
    <source>
        <dbReference type="ARBA" id="ARBA00022989"/>
    </source>
</evidence>
<dbReference type="EMBL" id="WBZC01000024">
    <property type="protein sequence ID" value="KAB3534888.1"/>
    <property type="molecule type" value="Genomic_DNA"/>
</dbReference>
<keyword evidence="6 10" id="KW-0812">Transmembrane</keyword>
<comment type="caution">
    <text evidence="11">The sequence shown here is derived from an EMBL/GenBank/DDBJ whole genome shotgun (WGS) entry which is preliminary data.</text>
</comment>
<proteinExistence type="inferred from homology"/>
<dbReference type="PIRSF" id="PIRSF016933">
    <property type="entry name" value="PrsW"/>
    <property type="match status" value="1"/>
</dbReference>
<dbReference type="GO" id="GO:0008237">
    <property type="term" value="F:metallopeptidase activity"/>
    <property type="evidence" value="ECO:0007669"/>
    <property type="project" value="UniProtKB-KW"/>
</dbReference>
<name>A0A6I0EZ08_9FIRM</name>
<dbReference type="InterPro" id="IPR023596">
    <property type="entry name" value="Peptidase_PrsW_arch/bac"/>
</dbReference>
<dbReference type="InterPro" id="IPR026898">
    <property type="entry name" value="PrsW"/>
</dbReference>
<feature type="transmembrane region" description="Helical" evidence="10">
    <location>
        <begin position="63"/>
        <end position="82"/>
    </location>
</feature>
<evidence type="ECO:0000313" key="12">
    <source>
        <dbReference type="Proteomes" id="UP000432715"/>
    </source>
</evidence>
<feature type="transmembrane region" description="Helical" evidence="10">
    <location>
        <begin position="103"/>
        <end position="125"/>
    </location>
</feature>
<feature type="transmembrane region" description="Helical" evidence="10">
    <location>
        <begin position="6"/>
        <end position="24"/>
    </location>
</feature>
<dbReference type="GO" id="GO:0006508">
    <property type="term" value="P:proteolysis"/>
    <property type="evidence" value="ECO:0007669"/>
    <property type="project" value="UniProtKB-KW"/>
</dbReference>
<evidence type="ECO:0000256" key="10">
    <source>
        <dbReference type="SAM" id="Phobius"/>
    </source>
</evidence>
<dbReference type="AlphaFoldDB" id="A0A6I0EZ08"/>
<keyword evidence="5 11" id="KW-0645">Protease</keyword>
<feature type="transmembrane region" description="Helical" evidence="10">
    <location>
        <begin position="196"/>
        <end position="214"/>
    </location>
</feature>
<dbReference type="GO" id="GO:0005886">
    <property type="term" value="C:plasma membrane"/>
    <property type="evidence" value="ECO:0007669"/>
    <property type="project" value="UniProtKB-SubCell"/>
</dbReference>
<evidence type="ECO:0000256" key="2">
    <source>
        <dbReference type="ARBA" id="ARBA00009165"/>
    </source>
</evidence>
<evidence type="ECO:0000256" key="9">
    <source>
        <dbReference type="ARBA" id="ARBA00023136"/>
    </source>
</evidence>
<feature type="transmembrane region" description="Helical" evidence="10">
    <location>
        <begin position="131"/>
        <end position="158"/>
    </location>
</feature>
<dbReference type="OrthoDB" id="5504276at2"/>
<feature type="transmembrane region" description="Helical" evidence="10">
    <location>
        <begin position="170"/>
        <end position="190"/>
    </location>
</feature>
<organism evidence="11 12">
    <name type="scientific">Alkaliphilus pronyensis</name>
    <dbReference type="NCBI Taxonomy" id="1482732"/>
    <lineage>
        <taxon>Bacteria</taxon>
        <taxon>Bacillati</taxon>
        <taxon>Bacillota</taxon>
        <taxon>Clostridia</taxon>
        <taxon>Peptostreptococcales</taxon>
        <taxon>Natronincolaceae</taxon>
        <taxon>Alkaliphilus</taxon>
    </lineage>
</organism>
<keyword evidence="9 10" id="KW-0472">Membrane</keyword>
<keyword evidence="8 10" id="KW-1133">Transmembrane helix</keyword>
<dbReference type="PANTHER" id="PTHR36844">
    <property type="entry name" value="PROTEASE PRSW"/>
    <property type="match status" value="1"/>
</dbReference>
<evidence type="ECO:0000256" key="4">
    <source>
        <dbReference type="ARBA" id="ARBA00022475"/>
    </source>
</evidence>
<accession>A0A6I0EZ08</accession>
<evidence type="ECO:0000256" key="6">
    <source>
        <dbReference type="ARBA" id="ARBA00022692"/>
    </source>
</evidence>
<comment type="subcellular location">
    <subcellularLocation>
        <location evidence="1">Cell membrane</location>
        <topology evidence="1">Multi-pass membrane protein</topology>
    </subcellularLocation>
</comment>
<protein>
    <recommendedName>
        <fullName evidence="3">Protease PrsW</fullName>
    </recommendedName>
</protein>
<reference evidence="11 12" key="1">
    <citation type="submission" date="2019-10" db="EMBL/GenBank/DDBJ databases">
        <title>Alkaliphilus serpentinus sp. nov. and Alkaliphilus pronyensis sp. nov., two novel anaerobic alkaliphilic species isolated from the serpentinized-hosted hydrothermal field of the Prony Bay (New Caledonia).</title>
        <authorList>
            <person name="Postec A."/>
        </authorList>
    </citation>
    <scope>NUCLEOTIDE SEQUENCE [LARGE SCALE GENOMIC DNA]</scope>
    <source>
        <strain evidence="11 12">LacV</strain>
    </source>
</reference>
<evidence type="ECO:0000256" key="3">
    <source>
        <dbReference type="ARBA" id="ARBA00018997"/>
    </source>
</evidence>
<gene>
    <name evidence="11" type="ORF">F8154_07640</name>
</gene>
<comment type="similarity">
    <text evidence="2">Belongs to the protease PrsW family.</text>
</comment>
<evidence type="ECO:0000313" key="11">
    <source>
        <dbReference type="EMBL" id="KAB3534888.1"/>
    </source>
</evidence>
<keyword evidence="7" id="KW-0378">Hydrolase</keyword>
<keyword evidence="11" id="KW-0482">Metalloprotease</keyword>
<feature type="transmembrane region" description="Helical" evidence="10">
    <location>
        <begin position="33"/>
        <end position="51"/>
    </location>
</feature>
<keyword evidence="12" id="KW-1185">Reference proteome</keyword>
<evidence type="ECO:0000256" key="1">
    <source>
        <dbReference type="ARBA" id="ARBA00004651"/>
    </source>
</evidence>
<sequence length="235" mass="27139">MITRLFLIAITPSIALGLAIYLADRYDREPTSLLIKMFVYGALTVIPVFFVEKLLLMLNVFPGILGIGYTAFVVAGFTEEYFKRLVVIKGAYNSKYFNEKLDGIVYCVFSSLGFATIENIMYVAFRFSGNYYVGIMRGILSVPAHTLFAVTMGYYLSLAKYTEEPKLKRVYYSRSLIIPILLHGLFNFILMANVPFLMLLFIPYVIYLWRMNLIKLNKYTKESRDKFNRINDDEI</sequence>
<evidence type="ECO:0000256" key="5">
    <source>
        <dbReference type="ARBA" id="ARBA00022670"/>
    </source>
</evidence>
<dbReference type="PANTHER" id="PTHR36844:SF1">
    <property type="entry name" value="PROTEASE PRSW"/>
    <property type="match status" value="1"/>
</dbReference>
<dbReference type="Proteomes" id="UP000432715">
    <property type="component" value="Unassembled WGS sequence"/>
</dbReference>
<dbReference type="Pfam" id="PF13367">
    <property type="entry name" value="PrsW-protease"/>
    <property type="match status" value="1"/>
</dbReference>
<evidence type="ECO:0000256" key="7">
    <source>
        <dbReference type="ARBA" id="ARBA00022801"/>
    </source>
</evidence>
<keyword evidence="4" id="KW-1003">Cell membrane</keyword>